<dbReference type="Proteomes" id="UP001732700">
    <property type="component" value="Chromosome 2C"/>
</dbReference>
<name>A0ACD5UUR7_AVESA</name>
<accession>A0ACD5UUR7</accession>
<sequence>MVSLLAIHIPIAQSDTATLLRATARLLPQKLVLNNLFDTQGPQYSNVDLPCFHHTTSIKIDMPNICFTQQLDGEFSELERLSLKGCIINDLGTLVSRCPRLRVLKVKSAMSKHDITIHSTSLEELVLRTYTQCRGINIATPMLKELYMEVHADHDLSESTSAPMVEKVSWQRSYTGLPTVFGFWHLQNMSLERRGLLTYKHLQDLSSPDAMLKDNKSMYNVFERTGWLTVNHVLFVDMCASDFSDAELNFAQEVEKVLVTDFSVLNIRLKAARHVYGATLLHLFSALLQVRTGMKILKVILLRSKKSKVKQACSGNCPCDSPTT</sequence>
<dbReference type="EnsemblPlants" id="AVESA.00010b.r2.2CG0323410.1">
    <property type="protein sequence ID" value="AVESA.00010b.r2.2CG0323410.1.CDS"/>
    <property type="gene ID" value="AVESA.00010b.r2.2CG0323410"/>
</dbReference>
<keyword evidence="2" id="KW-1185">Reference proteome</keyword>
<evidence type="ECO:0000313" key="2">
    <source>
        <dbReference type="Proteomes" id="UP001732700"/>
    </source>
</evidence>
<proteinExistence type="predicted"/>
<organism evidence="1 2">
    <name type="scientific">Avena sativa</name>
    <name type="common">Oat</name>
    <dbReference type="NCBI Taxonomy" id="4498"/>
    <lineage>
        <taxon>Eukaryota</taxon>
        <taxon>Viridiplantae</taxon>
        <taxon>Streptophyta</taxon>
        <taxon>Embryophyta</taxon>
        <taxon>Tracheophyta</taxon>
        <taxon>Spermatophyta</taxon>
        <taxon>Magnoliopsida</taxon>
        <taxon>Liliopsida</taxon>
        <taxon>Poales</taxon>
        <taxon>Poaceae</taxon>
        <taxon>BOP clade</taxon>
        <taxon>Pooideae</taxon>
        <taxon>Poodae</taxon>
        <taxon>Poeae</taxon>
        <taxon>Poeae Chloroplast Group 1 (Aveneae type)</taxon>
        <taxon>Aveninae</taxon>
        <taxon>Avena</taxon>
    </lineage>
</organism>
<evidence type="ECO:0000313" key="1">
    <source>
        <dbReference type="EnsemblPlants" id="AVESA.00010b.r2.2CG0323410.1.CDS"/>
    </source>
</evidence>
<protein>
    <submittedName>
        <fullName evidence="1">Uncharacterized protein</fullName>
    </submittedName>
</protein>
<reference evidence="1" key="2">
    <citation type="submission" date="2025-09" db="UniProtKB">
        <authorList>
            <consortium name="EnsemblPlants"/>
        </authorList>
    </citation>
    <scope>IDENTIFICATION</scope>
</reference>
<reference evidence="1" key="1">
    <citation type="submission" date="2021-05" db="EMBL/GenBank/DDBJ databases">
        <authorList>
            <person name="Scholz U."/>
            <person name="Mascher M."/>
            <person name="Fiebig A."/>
        </authorList>
    </citation>
    <scope>NUCLEOTIDE SEQUENCE [LARGE SCALE GENOMIC DNA]</scope>
</reference>